<dbReference type="eggNOG" id="ENOG5032RQX">
    <property type="taxonomic scope" value="Bacteria"/>
</dbReference>
<dbReference type="EnsemblBacteria" id="ADF63090">
    <property type="protein sequence ID" value="ADF63090"/>
    <property type="gene ID" value="ECL_03556"/>
</dbReference>
<dbReference type="Pfam" id="PF23961">
    <property type="entry name" value="Phage_tail_terminator_9"/>
    <property type="match status" value="1"/>
</dbReference>
<dbReference type="HOGENOM" id="CLU_127017_0_0_6"/>
<name>A0A0H3CP56_ENTCC</name>
<dbReference type="KEGG" id="enc:ECL_03556"/>
<dbReference type="OrthoDB" id="6628470at2"/>
<sequence length="183" mass="20503">MTATVDITELDLRIALQAFLMDITGLTIDNVLVGQQNLTPMPLHDFIIMTPLKQIGLSTNRVKYDDNGVYGEGKQLNQRSTQWPCQIDCYGENAADNAAIIGTLIRSDFACEWFRQNGNVITPLYCSDPHQTTMINGEQQYEGRWTMEFIGQFNPSVTTRQDFMDSITVGVIAADLKYPPESA</sequence>
<dbReference type="STRING" id="716541.ECL_03556"/>
<evidence type="ECO:0000259" key="1">
    <source>
        <dbReference type="Pfam" id="PF23961"/>
    </source>
</evidence>
<organism evidence="2 3">
    <name type="scientific">Enterobacter cloacae subsp. cloacae (strain ATCC 13047 / DSM 30054 / NBRC 13535 / NCTC 10005 / WDCM 00083 / NCDC 279-56)</name>
    <dbReference type="NCBI Taxonomy" id="716541"/>
    <lineage>
        <taxon>Bacteria</taxon>
        <taxon>Pseudomonadati</taxon>
        <taxon>Pseudomonadota</taxon>
        <taxon>Gammaproteobacteria</taxon>
        <taxon>Enterobacterales</taxon>
        <taxon>Enterobacteriaceae</taxon>
        <taxon>Enterobacter</taxon>
        <taxon>Enterobacter cloacae complex</taxon>
    </lineage>
</organism>
<accession>A0A0H3CP56</accession>
<dbReference type="RefSeq" id="WP_013098042.1">
    <property type="nucleotide sequence ID" value="NC_014121.1"/>
</dbReference>
<protein>
    <recommendedName>
        <fullName evidence="1">Phage neck terminator protein gp12-like domain-containing protein</fullName>
    </recommendedName>
</protein>
<dbReference type="EMBL" id="CP001918">
    <property type="protein sequence ID" value="ADF63090.1"/>
    <property type="molecule type" value="Genomic_DNA"/>
</dbReference>
<dbReference type="NCBIfam" id="NF047498">
    <property type="entry name" value="LIC_12616_fam"/>
    <property type="match status" value="1"/>
</dbReference>
<dbReference type="InterPro" id="IPR057087">
    <property type="entry name" value="Gp12-like"/>
</dbReference>
<reference evidence="2 3" key="1">
    <citation type="journal article" date="2010" name="J. Bacteriol.">
        <title>Complete genome sequence of Enterobacter cloacae subsp. cloacae type strain ATCC 13047.</title>
        <authorList>
            <person name="Ren Y."/>
            <person name="Ren Y."/>
            <person name="Zhou Z."/>
            <person name="Guo X."/>
            <person name="Li Y."/>
            <person name="Feng L."/>
            <person name="Wang L."/>
        </authorList>
    </citation>
    <scope>NUCLEOTIDE SEQUENCE [LARGE SCALE GENOMIC DNA]</scope>
    <source>
        <strain evidence="3">ATCC 13047 / DSM 30054 / NBRC 13535 / NCTC 10005 / WDCM 00083 / NCDC 279-56</strain>
    </source>
</reference>
<dbReference type="PATRIC" id="fig|716541.4.peg.3718"/>
<gene>
    <name evidence="2" type="ordered locus">ECL_03556</name>
</gene>
<feature type="domain" description="Phage neck terminator protein gp12-like" evidence="1">
    <location>
        <begin position="11"/>
        <end position="170"/>
    </location>
</feature>
<dbReference type="Proteomes" id="UP000002363">
    <property type="component" value="Chromosome"/>
</dbReference>
<keyword evidence="3" id="KW-1185">Reference proteome</keyword>
<proteinExistence type="predicted"/>
<dbReference type="AlphaFoldDB" id="A0A0H3CP56"/>
<evidence type="ECO:0000313" key="2">
    <source>
        <dbReference type="EMBL" id="ADF63090.1"/>
    </source>
</evidence>
<evidence type="ECO:0000313" key="3">
    <source>
        <dbReference type="Proteomes" id="UP000002363"/>
    </source>
</evidence>